<evidence type="ECO:0000313" key="2">
    <source>
        <dbReference type="EMBL" id="CRK36953.1"/>
    </source>
</evidence>
<dbReference type="AlphaFoldDB" id="A0A0G4MRS5"/>
<dbReference type="EMBL" id="CVQH01024464">
    <property type="protein sequence ID" value="CRK36953.1"/>
    <property type="molecule type" value="Genomic_DNA"/>
</dbReference>
<feature type="region of interest" description="Disordered" evidence="1">
    <location>
        <begin position="13"/>
        <end position="49"/>
    </location>
</feature>
<keyword evidence="3" id="KW-1185">Reference proteome</keyword>
<dbReference type="Proteomes" id="UP000044602">
    <property type="component" value="Unassembled WGS sequence"/>
</dbReference>
<protein>
    <submittedName>
        <fullName evidence="2">Uncharacterized protein</fullName>
    </submittedName>
</protein>
<feature type="non-terminal residue" evidence="2">
    <location>
        <position position="1"/>
    </location>
</feature>
<proteinExistence type="predicted"/>
<reference evidence="2 3" key="1">
    <citation type="submission" date="2015-05" db="EMBL/GenBank/DDBJ databases">
        <authorList>
            <person name="Wang D.B."/>
            <person name="Wang M."/>
        </authorList>
    </citation>
    <scope>NUCLEOTIDE SEQUENCE [LARGE SCALE GENOMIC DNA]</scope>
    <source>
        <strain evidence="2">VL1</strain>
    </source>
</reference>
<gene>
    <name evidence="2" type="ORF">BN1708_020157</name>
</gene>
<accession>A0A0G4MRS5</accession>
<organism evidence="2 3">
    <name type="scientific">Verticillium longisporum</name>
    <name type="common">Verticillium dahliae var. longisporum</name>
    <dbReference type="NCBI Taxonomy" id="100787"/>
    <lineage>
        <taxon>Eukaryota</taxon>
        <taxon>Fungi</taxon>
        <taxon>Dikarya</taxon>
        <taxon>Ascomycota</taxon>
        <taxon>Pezizomycotina</taxon>
        <taxon>Sordariomycetes</taxon>
        <taxon>Hypocreomycetidae</taxon>
        <taxon>Glomerellales</taxon>
        <taxon>Plectosphaerellaceae</taxon>
        <taxon>Verticillium</taxon>
    </lineage>
</organism>
<name>A0A0G4MRS5_VERLO</name>
<evidence type="ECO:0000313" key="3">
    <source>
        <dbReference type="Proteomes" id="UP000044602"/>
    </source>
</evidence>
<evidence type="ECO:0000256" key="1">
    <source>
        <dbReference type="SAM" id="MobiDB-lite"/>
    </source>
</evidence>
<feature type="compositionally biased region" description="Basic and acidic residues" evidence="1">
    <location>
        <begin position="38"/>
        <end position="49"/>
    </location>
</feature>
<sequence>WPRRPLHQSRCLRNLLPRNVQDRGPDPGLPQVNWRPHQRGERDYGGRGC</sequence>